<protein>
    <submittedName>
        <fullName evidence="1">Uncharacterized protein</fullName>
    </submittedName>
</protein>
<dbReference type="OrthoDB" id="694583at2759"/>
<accession>A0A835FKU3</accession>
<evidence type="ECO:0000313" key="2">
    <source>
        <dbReference type="Proteomes" id="UP000636709"/>
    </source>
</evidence>
<reference evidence="1" key="1">
    <citation type="submission" date="2020-07" db="EMBL/GenBank/DDBJ databases">
        <title>Genome sequence and genetic diversity analysis of an under-domesticated orphan crop, white fonio (Digitaria exilis).</title>
        <authorList>
            <person name="Bennetzen J.L."/>
            <person name="Chen S."/>
            <person name="Ma X."/>
            <person name="Wang X."/>
            <person name="Yssel A.E.J."/>
            <person name="Chaluvadi S.R."/>
            <person name="Johnson M."/>
            <person name="Gangashetty P."/>
            <person name="Hamidou F."/>
            <person name="Sanogo M.D."/>
            <person name="Zwaenepoel A."/>
            <person name="Wallace J."/>
            <person name="Van De Peer Y."/>
            <person name="Van Deynze A."/>
        </authorList>
    </citation>
    <scope>NUCLEOTIDE SEQUENCE</scope>
    <source>
        <tissue evidence="1">Leaves</tissue>
    </source>
</reference>
<dbReference type="EMBL" id="JACEFO010000592">
    <property type="protein sequence ID" value="KAF8762985.1"/>
    <property type="molecule type" value="Genomic_DNA"/>
</dbReference>
<name>A0A835FKU3_9POAL</name>
<proteinExistence type="predicted"/>
<dbReference type="AlphaFoldDB" id="A0A835FKU3"/>
<keyword evidence="2" id="KW-1185">Reference proteome</keyword>
<sequence>MFGLYISAGVSLWRLIEHDFGNEGGANQKPALQVLYGLAVAQGVLFGYKTIHSLGARNRLAKLAAAELGMVDEELVAEYLEETVAGCEKDPSFASGRNLITYGAGLMMEAKSNEDFIAGIRVLGGAIKRQRGRKVLGKHLLTSRSDFWSHMLQRLLEIVCPESPYSFVVRGHAARIVALVARRIRLVQFPGVMERICSVIVHEGPSGGEELSLSSQSRAAKIRRDYAEKLKDYERVELLEEYELEYLIRYNHELPTEISERQRRNNRARDFDRLLKEAMNIIHQLAVDGDNRRIMSNTILQKFAMAPLKLHTDSHSLRGLFHIKYWVPWLVAAIKETNNNQVQILEEGQPIAVASGGGGRRRSEKMQEKPLLQSSMVLDSALGNAIISIEDTIASIFDCLDCRGYYKRQAVQILLHLSLDMSFIMASESRKRRLTWILLIMICYPKFRENWYSEYWMISAFADEDDFARNRSLASEKLSSLLGDNKNDGPSDQSARELQYIRLALGDLASAFADDADEDISIRTHATIIMEDLLFQVLYDPFSDFGKEVDEILAGIIPKVVKEILVRCASTGEERQAAQDWPDVEKGVLESSRDMEQLRKVLVRLCRDGYMMRAGLSRKFKDIAVKICEEQGKSFEDFKSLLV</sequence>
<dbReference type="PANTHER" id="PTHR33115:SF22">
    <property type="entry name" value="OS12G0449900 PROTEIN"/>
    <property type="match status" value="1"/>
</dbReference>
<organism evidence="1 2">
    <name type="scientific">Digitaria exilis</name>
    <dbReference type="NCBI Taxonomy" id="1010633"/>
    <lineage>
        <taxon>Eukaryota</taxon>
        <taxon>Viridiplantae</taxon>
        <taxon>Streptophyta</taxon>
        <taxon>Embryophyta</taxon>
        <taxon>Tracheophyta</taxon>
        <taxon>Spermatophyta</taxon>
        <taxon>Magnoliopsida</taxon>
        <taxon>Liliopsida</taxon>
        <taxon>Poales</taxon>
        <taxon>Poaceae</taxon>
        <taxon>PACMAD clade</taxon>
        <taxon>Panicoideae</taxon>
        <taxon>Panicodae</taxon>
        <taxon>Paniceae</taxon>
        <taxon>Anthephorinae</taxon>
        <taxon>Digitaria</taxon>
    </lineage>
</organism>
<dbReference type="PANTHER" id="PTHR33115">
    <property type="entry name" value="ARM REPEAT SUPERFAMILY PROTEIN"/>
    <property type="match status" value="1"/>
</dbReference>
<evidence type="ECO:0000313" key="1">
    <source>
        <dbReference type="EMBL" id="KAF8762985.1"/>
    </source>
</evidence>
<comment type="caution">
    <text evidence="1">The sequence shown here is derived from an EMBL/GenBank/DDBJ whole genome shotgun (WGS) entry which is preliminary data.</text>
</comment>
<gene>
    <name evidence="1" type="ORF">HU200_008832</name>
</gene>
<dbReference type="Proteomes" id="UP000636709">
    <property type="component" value="Unassembled WGS sequence"/>
</dbReference>